<dbReference type="EMBL" id="JAFBXE010000002">
    <property type="protein sequence ID" value="MBM2411445.1"/>
    <property type="molecule type" value="Genomic_DNA"/>
</dbReference>
<evidence type="ECO:0000313" key="8">
    <source>
        <dbReference type="Proteomes" id="UP000755667"/>
    </source>
</evidence>
<dbReference type="Proteomes" id="UP000755667">
    <property type="component" value="Unassembled WGS sequence"/>
</dbReference>
<feature type="transmembrane region" description="Helical" evidence="5">
    <location>
        <begin position="69"/>
        <end position="96"/>
    </location>
</feature>
<keyword evidence="3 5" id="KW-1133">Transmembrane helix</keyword>
<organism evidence="6 8">
    <name type="scientific">Marivita cryptomonadis</name>
    <dbReference type="NCBI Taxonomy" id="505252"/>
    <lineage>
        <taxon>Bacteria</taxon>
        <taxon>Pseudomonadati</taxon>
        <taxon>Pseudomonadota</taxon>
        <taxon>Alphaproteobacteria</taxon>
        <taxon>Rhodobacterales</taxon>
        <taxon>Roseobacteraceae</taxon>
        <taxon>Marivita</taxon>
    </lineage>
</organism>
<comment type="caution">
    <text evidence="6">The sequence shown here is derived from an EMBL/GenBank/DDBJ whole genome shotgun (WGS) entry which is preliminary data.</text>
</comment>
<evidence type="ECO:0000256" key="4">
    <source>
        <dbReference type="ARBA" id="ARBA00023136"/>
    </source>
</evidence>
<keyword evidence="2 5" id="KW-0812">Transmembrane</keyword>
<evidence type="ECO:0000256" key="5">
    <source>
        <dbReference type="SAM" id="Phobius"/>
    </source>
</evidence>
<feature type="transmembrane region" description="Helical" evidence="5">
    <location>
        <begin position="116"/>
        <end position="135"/>
    </location>
</feature>
<dbReference type="EMBL" id="JAFBXF010000002">
    <property type="protein sequence ID" value="MBM2416112.1"/>
    <property type="molecule type" value="Genomic_DNA"/>
</dbReference>
<dbReference type="GeneID" id="62642963"/>
<dbReference type="GO" id="GO:0016020">
    <property type="term" value="C:membrane"/>
    <property type="evidence" value="ECO:0007669"/>
    <property type="project" value="UniProtKB-SubCell"/>
</dbReference>
<feature type="transmembrane region" description="Helical" evidence="5">
    <location>
        <begin position="7"/>
        <end position="26"/>
    </location>
</feature>
<dbReference type="Pfam" id="PF01124">
    <property type="entry name" value="MAPEG"/>
    <property type="match status" value="1"/>
</dbReference>
<evidence type="ECO:0000313" key="7">
    <source>
        <dbReference type="EMBL" id="MBM2416112.1"/>
    </source>
</evidence>
<dbReference type="AlphaFoldDB" id="A0A9Q2RW35"/>
<comment type="subcellular location">
    <subcellularLocation>
        <location evidence="1">Membrane</location>
    </subcellularLocation>
</comment>
<dbReference type="InterPro" id="IPR001129">
    <property type="entry name" value="Membr-assoc_MAPEG"/>
</dbReference>
<dbReference type="InterPro" id="IPR023352">
    <property type="entry name" value="MAPEG-like_dom_sf"/>
</dbReference>
<keyword evidence="4 5" id="KW-0472">Membrane</keyword>
<accession>A0A9Q2RW35</accession>
<evidence type="ECO:0000256" key="3">
    <source>
        <dbReference type="ARBA" id="ARBA00022989"/>
    </source>
</evidence>
<evidence type="ECO:0000313" key="9">
    <source>
        <dbReference type="Proteomes" id="UP000809440"/>
    </source>
</evidence>
<reference evidence="6 9" key="1">
    <citation type="submission" date="2021-01" db="EMBL/GenBank/DDBJ databases">
        <title>Diatom-associated Roseobacters Show Island Model of Population Structure.</title>
        <authorList>
            <person name="Qu L."/>
            <person name="Feng X."/>
            <person name="Chen Y."/>
            <person name="Li L."/>
            <person name="Wang X."/>
            <person name="Hu Z."/>
            <person name="Wang H."/>
            <person name="Luo H."/>
        </authorList>
    </citation>
    <scope>NUCLEOTIDE SEQUENCE</scope>
    <source>
        <strain evidence="7 9">CC28-63</strain>
        <strain evidence="6">CC28-69</strain>
    </source>
</reference>
<gene>
    <name evidence="6" type="ORF">JQX41_03965</name>
    <name evidence="7" type="ORF">JQX48_03965</name>
</gene>
<protein>
    <submittedName>
        <fullName evidence="6">MAPEG family protein</fullName>
    </submittedName>
</protein>
<dbReference type="RefSeq" id="WP_085632979.1">
    <property type="nucleotide sequence ID" value="NZ_JAFBWU010000002.1"/>
</dbReference>
<evidence type="ECO:0000313" key="6">
    <source>
        <dbReference type="EMBL" id="MBM2411445.1"/>
    </source>
</evidence>
<evidence type="ECO:0000256" key="2">
    <source>
        <dbReference type="ARBA" id="ARBA00022692"/>
    </source>
</evidence>
<sequence length="137" mass="15281">MTFSTELGILTCLMILAASLWIPYIVGVNKHAVAGTDPFERPTPLDQYPAWVHRAHRAHLNLLEQALPFSVLVLILNAIDGFSALTYWTAIVFFWVRAIHAVGMISGFAKMPLRPLLFLIGWACCLMMGYAVFAAQF</sequence>
<dbReference type="Proteomes" id="UP000809440">
    <property type="component" value="Unassembled WGS sequence"/>
</dbReference>
<dbReference type="Gene3D" id="1.20.120.550">
    <property type="entry name" value="Membrane associated eicosanoid/glutathione metabolism-like domain"/>
    <property type="match status" value="1"/>
</dbReference>
<keyword evidence="9" id="KW-1185">Reference proteome</keyword>
<name>A0A9Q2RW35_9RHOB</name>
<proteinExistence type="predicted"/>
<dbReference type="SUPFAM" id="SSF161084">
    <property type="entry name" value="MAPEG domain-like"/>
    <property type="match status" value="1"/>
</dbReference>
<evidence type="ECO:0000256" key="1">
    <source>
        <dbReference type="ARBA" id="ARBA00004370"/>
    </source>
</evidence>
<dbReference type="OrthoDB" id="7743618at2"/>